<evidence type="ECO:0000313" key="2">
    <source>
        <dbReference type="Proteomes" id="UP000215199"/>
    </source>
</evidence>
<reference evidence="2" key="1">
    <citation type="submission" date="2017-07" db="EMBL/GenBank/DDBJ databases">
        <title>Comparative genome mining reveals phylogenetic distribution patterns of secondary metabolites in Amycolatopsis.</title>
        <authorList>
            <person name="Adamek M."/>
            <person name="Alanjary M."/>
            <person name="Sales-Ortells H."/>
            <person name="Goodfellow M."/>
            <person name="Bull A.T."/>
            <person name="Kalinowski J."/>
            <person name="Ziemert N."/>
        </authorList>
    </citation>
    <scope>NUCLEOTIDE SEQUENCE [LARGE SCALE GENOMIC DNA]</scope>
    <source>
        <strain evidence="2">H5</strain>
    </source>
</reference>
<keyword evidence="2" id="KW-1185">Reference proteome</keyword>
<accession>A0A229SMA5</accession>
<dbReference type="AlphaFoldDB" id="A0A229SMA5"/>
<organism evidence="1 2">
    <name type="scientific">Amycolatopsis vastitatis</name>
    <dbReference type="NCBI Taxonomy" id="1905142"/>
    <lineage>
        <taxon>Bacteria</taxon>
        <taxon>Bacillati</taxon>
        <taxon>Actinomycetota</taxon>
        <taxon>Actinomycetes</taxon>
        <taxon>Pseudonocardiales</taxon>
        <taxon>Pseudonocardiaceae</taxon>
        <taxon>Amycolatopsis</taxon>
    </lineage>
</organism>
<gene>
    <name evidence="1" type="ORF">CF165_45415</name>
</gene>
<comment type="caution">
    <text evidence="1">The sequence shown here is derived from an EMBL/GenBank/DDBJ whole genome shotgun (WGS) entry which is preliminary data.</text>
</comment>
<dbReference type="OrthoDB" id="9937476at2"/>
<dbReference type="Proteomes" id="UP000215199">
    <property type="component" value="Unassembled WGS sequence"/>
</dbReference>
<protein>
    <recommendedName>
        <fullName evidence="3">PE domain-containing protein</fullName>
    </recommendedName>
</protein>
<dbReference type="EMBL" id="NMUL01000069">
    <property type="protein sequence ID" value="OXM59819.1"/>
    <property type="molecule type" value="Genomic_DNA"/>
</dbReference>
<evidence type="ECO:0008006" key="3">
    <source>
        <dbReference type="Google" id="ProtNLM"/>
    </source>
</evidence>
<name>A0A229SMA5_9PSEU</name>
<proteinExistence type="predicted"/>
<sequence>MSTDGGFAVGPQVGAQLVAALDAVAATLDAEAGRWAVLGGPPRLGATPAGRFVAARMAATATDDRGLLTRLERARTAFPQYVEAIETAAKNYAGREAATRDTIGRLHPGA</sequence>
<dbReference type="RefSeq" id="WP_093953822.1">
    <property type="nucleotide sequence ID" value="NZ_NMUL01000069.1"/>
</dbReference>
<evidence type="ECO:0000313" key="1">
    <source>
        <dbReference type="EMBL" id="OXM59819.1"/>
    </source>
</evidence>